<keyword evidence="3" id="KW-1185">Reference proteome</keyword>
<evidence type="ECO:0000256" key="1">
    <source>
        <dbReference type="SAM" id="MobiDB-lite"/>
    </source>
</evidence>
<evidence type="ECO:0000313" key="2">
    <source>
        <dbReference type="EMBL" id="TVY33680.1"/>
    </source>
</evidence>
<comment type="caution">
    <text evidence="2">The sequence shown here is derived from an EMBL/GenBank/DDBJ whole genome shotgun (WGS) entry which is preliminary data.</text>
</comment>
<sequence>MHETGNWNTCKIPQPTEGHRPHALGKRSQHYFDCKARARGERELAGRSCGKLLGCLAGNGFCERRGYRNL</sequence>
<feature type="region of interest" description="Disordered" evidence="1">
    <location>
        <begin position="1"/>
        <end position="24"/>
    </location>
</feature>
<proteinExistence type="predicted"/>
<feature type="compositionally biased region" description="Polar residues" evidence="1">
    <location>
        <begin position="1"/>
        <end position="11"/>
    </location>
</feature>
<dbReference type="Proteomes" id="UP000462212">
    <property type="component" value="Unassembled WGS sequence"/>
</dbReference>
<gene>
    <name evidence="2" type="ORF">LSUB1_G006554</name>
</gene>
<protein>
    <submittedName>
        <fullName evidence="2">Uncharacterized protein</fullName>
    </submittedName>
</protein>
<dbReference type="EMBL" id="QGMJ01000758">
    <property type="protein sequence ID" value="TVY33680.1"/>
    <property type="molecule type" value="Genomic_DNA"/>
</dbReference>
<dbReference type="AlphaFoldDB" id="A0A8H8RE69"/>
<accession>A0A8H8RE69</accession>
<name>A0A8H8RE69_9HELO</name>
<evidence type="ECO:0000313" key="3">
    <source>
        <dbReference type="Proteomes" id="UP000462212"/>
    </source>
</evidence>
<organism evidence="2 3">
    <name type="scientific">Lachnellula subtilissima</name>
    <dbReference type="NCBI Taxonomy" id="602034"/>
    <lineage>
        <taxon>Eukaryota</taxon>
        <taxon>Fungi</taxon>
        <taxon>Dikarya</taxon>
        <taxon>Ascomycota</taxon>
        <taxon>Pezizomycotina</taxon>
        <taxon>Leotiomycetes</taxon>
        <taxon>Helotiales</taxon>
        <taxon>Lachnaceae</taxon>
        <taxon>Lachnellula</taxon>
    </lineage>
</organism>
<reference evidence="2 3" key="1">
    <citation type="submission" date="2018-05" db="EMBL/GenBank/DDBJ databases">
        <title>Genome sequencing and assembly of the regulated plant pathogen Lachnellula willkommii and related sister species for the development of diagnostic species identification markers.</title>
        <authorList>
            <person name="Giroux E."/>
            <person name="Bilodeau G."/>
        </authorList>
    </citation>
    <scope>NUCLEOTIDE SEQUENCE [LARGE SCALE GENOMIC DNA]</scope>
    <source>
        <strain evidence="2 3">CBS 197.66</strain>
    </source>
</reference>